<evidence type="ECO:0000256" key="2">
    <source>
        <dbReference type="ARBA" id="ARBA00022664"/>
    </source>
</evidence>
<keyword evidence="4" id="KW-0378">Hydrolase</keyword>
<feature type="compositionally biased region" description="Basic and acidic residues" evidence="9">
    <location>
        <begin position="108"/>
        <end position="123"/>
    </location>
</feature>
<dbReference type="InterPro" id="IPR049945">
    <property type="entry name" value="AAA_22"/>
</dbReference>
<accession>A0A8C7GK09</accession>
<evidence type="ECO:0000256" key="4">
    <source>
        <dbReference type="ARBA" id="ARBA00022801"/>
    </source>
</evidence>
<dbReference type="FunFam" id="1.10.10.2130:FF:000001">
    <property type="entry name" value="Pre-mRNA-splicing factor ATP-dependent RNA helicase"/>
    <property type="match status" value="1"/>
</dbReference>
<dbReference type="Pfam" id="PF21010">
    <property type="entry name" value="HA2_C"/>
    <property type="match status" value="1"/>
</dbReference>
<protein>
    <recommendedName>
        <fullName evidence="1">RNA helicase</fullName>
        <ecNumber evidence="1">3.6.4.13</ecNumber>
    </recommendedName>
</protein>
<feature type="compositionally biased region" description="Basic and acidic residues" evidence="9">
    <location>
        <begin position="130"/>
        <end position="149"/>
    </location>
</feature>
<dbReference type="PANTHER" id="PTHR18934:SF83">
    <property type="entry name" value="PRE-MRNA-SPLICING FACTOR ATP-DEPENDENT RNA HELICASE DHX16"/>
    <property type="match status" value="1"/>
</dbReference>
<keyword evidence="7" id="KW-0508">mRNA splicing</keyword>
<dbReference type="SMART" id="SM00487">
    <property type="entry name" value="DEXDc"/>
    <property type="match status" value="1"/>
</dbReference>
<dbReference type="AlphaFoldDB" id="A0A8C7GK09"/>
<dbReference type="CDD" id="cd18791">
    <property type="entry name" value="SF2_C_RHA"/>
    <property type="match status" value="1"/>
</dbReference>
<dbReference type="Gene3D" id="3.40.50.300">
    <property type="entry name" value="P-loop containing nucleotide triphosphate hydrolases"/>
    <property type="match status" value="2"/>
</dbReference>
<evidence type="ECO:0000313" key="12">
    <source>
        <dbReference type="Ensembl" id="ENSOKIP00005044826.1"/>
    </source>
</evidence>
<feature type="domain" description="Helicase C-terminal" evidence="11">
    <location>
        <begin position="570"/>
        <end position="743"/>
    </location>
</feature>
<dbReference type="Proteomes" id="UP000694557">
    <property type="component" value="Unassembled WGS sequence"/>
</dbReference>
<feature type="region of interest" description="Disordered" evidence="9">
    <location>
        <begin position="175"/>
        <end position="200"/>
    </location>
</feature>
<evidence type="ECO:0000256" key="3">
    <source>
        <dbReference type="ARBA" id="ARBA00022741"/>
    </source>
</evidence>
<evidence type="ECO:0000256" key="9">
    <source>
        <dbReference type="SAM" id="MobiDB-lite"/>
    </source>
</evidence>
<evidence type="ECO:0000256" key="6">
    <source>
        <dbReference type="ARBA" id="ARBA00022840"/>
    </source>
</evidence>
<dbReference type="SMART" id="SM00490">
    <property type="entry name" value="HELICc"/>
    <property type="match status" value="1"/>
</dbReference>
<organism evidence="12 13">
    <name type="scientific">Oncorhynchus kisutch</name>
    <name type="common">Coho salmon</name>
    <name type="synonym">Salmo kisutch</name>
    <dbReference type="NCBI Taxonomy" id="8019"/>
    <lineage>
        <taxon>Eukaryota</taxon>
        <taxon>Metazoa</taxon>
        <taxon>Chordata</taxon>
        <taxon>Craniata</taxon>
        <taxon>Vertebrata</taxon>
        <taxon>Euteleostomi</taxon>
        <taxon>Actinopterygii</taxon>
        <taxon>Neopterygii</taxon>
        <taxon>Teleostei</taxon>
        <taxon>Protacanthopterygii</taxon>
        <taxon>Salmoniformes</taxon>
        <taxon>Salmonidae</taxon>
        <taxon>Salmoninae</taxon>
        <taxon>Oncorhynchus</taxon>
    </lineage>
</organism>
<dbReference type="Pfam" id="PF00271">
    <property type="entry name" value="Helicase_C"/>
    <property type="match status" value="1"/>
</dbReference>
<dbReference type="PANTHER" id="PTHR18934">
    <property type="entry name" value="ATP-DEPENDENT RNA HELICASE"/>
    <property type="match status" value="1"/>
</dbReference>
<sequence length="995" mass="114331">LVKMANLEQWVSDSLHDILGLSDRYVAQFMIGSARKSLSAQDFVAHLKSTGTIDINQRVIAFAQELYEKIPRKQVVEKPARAIERRVMEIERKNRNYTLLSDSESDGEAVREKEKKKSKDRGDKRKHLRKREESQSSSEEETRKSKLGHEEEEEEWEKEERERVLDLEERDAFAERMKLKDKDKTRNIMERTDKKGYEEAQKRLKMAEEDHKKILPELRKESRRNYLSKREAEKLEDLEAEIADEEYLFSTDALTERERKELEYKRNLRDLAKDYKKAGAKEKEERKNRYYMPEEKRSKMPMEGGGEQGRWEEERLKTASLSFGAKKEREKGLKAEREKYQLILEEDEIINFVSSAQEQAALSQAEVQKQSIQEVRRSLPVFPYREDLLLAIQQHQILVIEGETGSGKTTQIPQFLMESGYNDGGMKIGCTQPRRVAAMSVAARVAQEVGVKLGNEVGYSIRFEDCTSERTVLKYMTDGIGLCLKVVVVIIDEAHERTLHTDILFGLIKDIARFRPDLKVLVASATLDTERFSCFFDDAPVFRIPGRRFPVDIFYTKAPEADYLEACVVSVLQIHVTQPPGDCLVFLTGQEEIETCCELLQERCRRLGSKISELLVLPIYANLPSDMQAKIFSPTPPGSRKVVVATNIAETSLTIDGIIYVIDPGFCKQKSYNARTGMESLIVTPCSRASANQRAGRAGRVAAGKCFRLYTAWAFKHEMEESTVPEIQRTNLGNVVLLLKSLGINDLIHFDFMDPPPHETLVLALEQLMAELPVDPMLSKMILASEQYKCSEEVLTIAAMLSVNNSIFYRPKDKVVHADNARQNFVVPGGDHMVLLNVYTQWLESGYSTQWCYENFIQFRSMKRARDVREQLEGLMDRIEVEVCSSGGDIVPIRKAVTAGYFYHTARLSKGGYKTVKHQQTVYVHPNSSLFEEQPRWLIYHELVFTTKEFMRQVIEIDSSWLLEVAPHYYKNKELEDSSSKKMPRKQGKAKEELG</sequence>
<dbReference type="Pfam" id="PF07717">
    <property type="entry name" value="OB_NTP_bind"/>
    <property type="match status" value="1"/>
</dbReference>
<dbReference type="FunFam" id="3.40.50.300:FF:000615">
    <property type="entry name" value="pre-mRNA-splicing factor ATP-dependent RNA helicase DEAH7"/>
    <property type="match status" value="1"/>
</dbReference>
<evidence type="ECO:0000259" key="10">
    <source>
        <dbReference type="PROSITE" id="PS51192"/>
    </source>
</evidence>
<evidence type="ECO:0000256" key="1">
    <source>
        <dbReference type="ARBA" id="ARBA00012552"/>
    </source>
</evidence>
<keyword evidence="5" id="KW-0347">Helicase</keyword>
<dbReference type="InterPro" id="IPR027417">
    <property type="entry name" value="P-loop_NTPase"/>
</dbReference>
<dbReference type="GO" id="GO:0003724">
    <property type="term" value="F:RNA helicase activity"/>
    <property type="evidence" value="ECO:0007669"/>
    <property type="project" value="UniProtKB-EC"/>
</dbReference>
<dbReference type="GO" id="GO:0005524">
    <property type="term" value="F:ATP binding"/>
    <property type="evidence" value="ECO:0007669"/>
    <property type="project" value="UniProtKB-KW"/>
</dbReference>
<proteinExistence type="predicted"/>
<keyword evidence="6" id="KW-0067">ATP-binding</keyword>
<keyword evidence="2" id="KW-0507">mRNA processing</keyword>
<feature type="domain" description="Helicase ATP-binding" evidence="10">
    <location>
        <begin position="389"/>
        <end position="545"/>
    </location>
</feature>
<reference evidence="12" key="1">
    <citation type="submission" date="2025-08" db="UniProtKB">
        <authorList>
            <consortium name="Ensembl"/>
        </authorList>
    </citation>
    <scope>IDENTIFICATION</scope>
</reference>
<comment type="catalytic activity">
    <reaction evidence="8">
        <text>ATP + H2O = ADP + phosphate + H(+)</text>
        <dbReference type="Rhea" id="RHEA:13065"/>
        <dbReference type="ChEBI" id="CHEBI:15377"/>
        <dbReference type="ChEBI" id="CHEBI:15378"/>
        <dbReference type="ChEBI" id="CHEBI:30616"/>
        <dbReference type="ChEBI" id="CHEBI:43474"/>
        <dbReference type="ChEBI" id="CHEBI:456216"/>
        <dbReference type="EC" id="3.6.4.13"/>
    </reaction>
</comment>
<gene>
    <name evidence="12" type="primary">DHX16</name>
    <name evidence="12" type="synonym">LOC109902102</name>
</gene>
<dbReference type="InterPro" id="IPR007502">
    <property type="entry name" value="Helicase-assoc_dom"/>
</dbReference>
<dbReference type="SMART" id="SM00847">
    <property type="entry name" value="HA2"/>
    <property type="match status" value="1"/>
</dbReference>
<evidence type="ECO:0000256" key="7">
    <source>
        <dbReference type="ARBA" id="ARBA00023187"/>
    </source>
</evidence>
<reference evidence="12" key="2">
    <citation type="submission" date="2025-09" db="UniProtKB">
        <authorList>
            <consortium name="Ensembl"/>
        </authorList>
    </citation>
    <scope>IDENTIFICATION</scope>
</reference>
<evidence type="ECO:0000313" key="13">
    <source>
        <dbReference type="Proteomes" id="UP000694557"/>
    </source>
</evidence>
<name>A0A8C7GK09_ONCKI</name>
<dbReference type="GeneTree" id="ENSGT00940000158480"/>
<dbReference type="EC" id="3.6.4.13" evidence="1"/>
<dbReference type="GO" id="GO:0003723">
    <property type="term" value="F:RNA binding"/>
    <property type="evidence" value="ECO:0007669"/>
    <property type="project" value="TreeGrafter"/>
</dbReference>
<dbReference type="InterPro" id="IPR001650">
    <property type="entry name" value="Helicase_C-like"/>
</dbReference>
<dbReference type="FunFam" id="3.40.50.300:FF:000007">
    <property type="entry name" value="Pre-mRNA-splicing factor ATP-dependent RNA helicase"/>
    <property type="match status" value="1"/>
</dbReference>
<feature type="region of interest" description="Disordered" evidence="9">
    <location>
        <begin position="101"/>
        <end position="161"/>
    </location>
</feature>
<dbReference type="InterPro" id="IPR042035">
    <property type="entry name" value="DEAH_win-hel_dom"/>
</dbReference>
<dbReference type="PROSITE" id="PS51192">
    <property type="entry name" value="HELICASE_ATP_BIND_1"/>
    <property type="match status" value="1"/>
</dbReference>
<dbReference type="InterPro" id="IPR014001">
    <property type="entry name" value="Helicase_ATP-bd"/>
</dbReference>
<dbReference type="Ensembl" id="ENSOKIT00005047199.1">
    <property type="protein sequence ID" value="ENSOKIP00005044826.1"/>
    <property type="gene ID" value="ENSOKIG00005018388.1"/>
</dbReference>
<dbReference type="Gene3D" id="1.10.10.2130">
    <property type="entry name" value="DEAH helicase family, winged-helix domain"/>
    <property type="match status" value="1"/>
</dbReference>
<dbReference type="GO" id="GO:0008380">
    <property type="term" value="P:RNA splicing"/>
    <property type="evidence" value="ECO:0007669"/>
    <property type="project" value="UniProtKB-KW"/>
</dbReference>
<evidence type="ECO:0000256" key="5">
    <source>
        <dbReference type="ARBA" id="ARBA00022806"/>
    </source>
</evidence>
<keyword evidence="3" id="KW-0547">Nucleotide-binding</keyword>
<dbReference type="GO" id="GO:0016887">
    <property type="term" value="F:ATP hydrolysis activity"/>
    <property type="evidence" value="ECO:0007669"/>
    <property type="project" value="InterPro"/>
</dbReference>
<keyword evidence="13" id="KW-1185">Reference proteome</keyword>
<dbReference type="Pfam" id="PF13401">
    <property type="entry name" value="AAA_22"/>
    <property type="match status" value="1"/>
</dbReference>
<dbReference type="GO" id="GO:0071013">
    <property type="term" value="C:catalytic step 2 spliceosome"/>
    <property type="evidence" value="ECO:0007669"/>
    <property type="project" value="TreeGrafter"/>
</dbReference>
<evidence type="ECO:0000256" key="8">
    <source>
        <dbReference type="ARBA" id="ARBA00047984"/>
    </source>
</evidence>
<evidence type="ECO:0000259" key="11">
    <source>
        <dbReference type="PROSITE" id="PS51194"/>
    </source>
</evidence>
<feature type="region of interest" description="Disordered" evidence="9">
    <location>
        <begin position="975"/>
        <end position="995"/>
    </location>
</feature>
<dbReference type="GO" id="GO:0006397">
    <property type="term" value="P:mRNA processing"/>
    <property type="evidence" value="ECO:0007669"/>
    <property type="project" value="UniProtKB-KW"/>
</dbReference>
<dbReference type="InterPro" id="IPR011709">
    <property type="entry name" value="DEAD-box_helicase_OB_fold"/>
</dbReference>
<dbReference type="SUPFAM" id="SSF52540">
    <property type="entry name" value="P-loop containing nucleoside triphosphate hydrolases"/>
    <property type="match status" value="1"/>
</dbReference>
<dbReference type="PROSITE" id="PS51194">
    <property type="entry name" value="HELICASE_CTER"/>
    <property type="match status" value="1"/>
</dbReference>